<dbReference type="KEGG" id="psq:PUNSTDRAFT_139548"/>
<gene>
    <name evidence="1" type="ORF">PUNSTDRAFT_139548</name>
</gene>
<evidence type="ECO:0000313" key="1">
    <source>
        <dbReference type="EMBL" id="EIN03458.1"/>
    </source>
</evidence>
<reference evidence="2" key="1">
    <citation type="journal article" date="2012" name="Science">
        <title>The Paleozoic origin of enzymatic lignin decomposition reconstructed from 31 fungal genomes.</title>
        <authorList>
            <person name="Floudas D."/>
            <person name="Binder M."/>
            <person name="Riley R."/>
            <person name="Barry K."/>
            <person name="Blanchette R.A."/>
            <person name="Henrissat B."/>
            <person name="Martinez A.T."/>
            <person name="Otillar R."/>
            <person name="Spatafora J.W."/>
            <person name="Yadav J.S."/>
            <person name="Aerts A."/>
            <person name="Benoit I."/>
            <person name="Boyd A."/>
            <person name="Carlson A."/>
            <person name="Copeland A."/>
            <person name="Coutinho P.M."/>
            <person name="de Vries R.P."/>
            <person name="Ferreira P."/>
            <person name="Findley K."/>
            <person name="Foster B."/>
            <person name="Gaskell J."/>
            <person name="Glotzer D."/>
            <person name="Gorecki P."/>
            <person name="Heitman J."/>
            <person name="Hesse C."/>
            <person name="Hori C."/>
            <person name="Igarashi K."/>
            <person name="Jurgens J.A."/>
            <person name="Kallen N."/>
            <person name="Kersten P."/>
            <person name="Kohler A."/>
            <person name="Kuees U."/>
            <person name="Kumar T.K.A."/>
            <person name="Kuo A."/>
            <person name="LaButti K."/>
            <person name="Larrondo L.F."/>
            <person name="Lindquist E."/>
            <person name="Ling A."/>
            <person name="Lombard V."/>
            <person name="Lucas S."/>
            <person name="Lundell T."/>
            <person name="Martin R."/>
            <person name="McLaughlin D.J."/>
            <person name="Morgenstern I."/>
            <person name="Morin E."/>
            <person name="Murat C."/>
            <person name="Nagy L.G."/>
            <person name="Nolan M."/>
            <person name="Ohm R.A."/>
            <person name="Patyshakuliyeva A."/>
            <person name="Rokas A."/>
            <person name="Ruiz-Duenas F.J."/>
            <person name="Sabat G."/>
            <person name="Salamov A."/>
            <person name="Samejima M."/>
            <person name="Schmutz J."/>
            <person name="Slot J.C."/>
            <person name="St John F."/>
            <person name="Stenlid J."/>
            <person name="Sun H."/>
            <person name="Sun S."/>
            <person name="Syed K."/>
            <person name="Tsang A."/>
            <person name="Wiebenga A."/>
            <person name="Young D."/>
            <person name="Pisabarro A."/>
            <person name="Eastwood D.C."/>
            <person name="Martin F."/>
            <person name="Cullen D."/>
            <person name="Grigoriev I.V."/>
            <person name="Hibbett D.S."/>
        </authorList>
    </citation>
    <scope>NUCLEOTIDE SEQUENCE [LARGE SCALE GENOMIC DNA]</scope>
    <source>
        <strain evidence="2">HHB-11173 SS5</strain>
    </source>
</reference>
<dbReference type="AlphaFoldDB" id="R7RZQ0"/>
<dbReference type="HOGENOM" id="CLU_809277_0_0_1"/>
<evidence type="ECO:0000313" key="2">
    <source>
        <dbReference type="Proteomes" id="UP000054196"/>
    </source>
</evidence>
<dbReference type="eggNOG" id="ENOG502SXC4">
    <property type="taxonomic scope" value="Eukaryota"/>
</dbReference>
<dbReference type="RefSeq" id="XP_007389325.1">
    <property type="nucleotide sequence ID" value="XM_007389263.1"/>
</dbReference>
<sequence length="343" mass="38262">MALRRNVFVLITSDELSPTVRAFLNILKEDPKIALICHLGSFLDRDLDSQPSYEILCILQEVPPIIGKWDTEKLLQRLCEKPRDIVTSGSAREVMASLGIFDGRTVSSGNLPVGVVSSFPQIHWESDEFIRDMHIWTSDDSPKSLRNIALLLPYADDLRGQLPVSAFNEPPFWIQSPGPQTTRTESPGDRLAGLISTSPPSKQNRVILDAVQFAIRLAVEGSIDACNEIIGCLLRVFPGAPELLLDRFNVRRPLEFLWDATSQRPAFVPWQAPSAAELDGWDAAKRDGHKLPPRDEYENVLESVALRIRYGDAYLRPYTLAGAVAMATDSGDDTHALQWMDML</sequence>
<dbReference type="GeneID" id="18880343"/>
<accession>R7RZQ0</accession>
<protein>
    <submittedName>
        <fullName evidence="1">Uncharacterized protein</fullName>
    </submittedName>
</protein>
<keyword evidence="2" id="KW-1185">Reference proteome</keyword>
<name>R7RZQ0_PUNST</name>
<proteinExistence type="predicted"/>
<dbReference type="EMBL" id="JH687564">
    <property type="protein sequence ID" value="EIN03458.1"/>
    <property type="molecule type" value="Genomic_DNA"/>
</dbReference>
<dbReference type="Proteomes" id="UP000054196">
    <property type="component" value="Unassembled WGS sequence"/>
</dbReference>
<organism evidence="1 2">
    <name type="scientific">Punctularia strigosozonata (strain HHB-11173)</name>
    <name type="common">White-rot fungus</name>
    <dbReference type="NCBI Taxonomy" id="741275"/>
    <lineage>
        <taxon>Eukaryota</taxon>
        <taxon>Fungi</taxon>
        <taxon>Dikarya</taxon>
        <taxon>Basidiomycota</taxon>
        <taxon>Agaricomycotina</taxon>
        <taxon>Agaricomycetes</taxon>
        <taxon>Corticiales</taxon>
        <taxon>Punctulariaceae</taxon>
        <taxon>Punctularia</taxon>
    </lineage>
</organism>